<feature type="transmembrane region" description="Helical" evidence="1">
    <location>
        <begin position="65"/>
        <end position="82"/>
    </location>
</feature>
<comment type="caution">
    <text evidence="2">The sequence shown here is derived from an EMBL/GenBank/DDBJ whole genome shotgun (WGS) entry which is preliminary data.</text>
</comment>
<keyword evidence="1" id="KW-0812">Transmembrane</keyword>
<reference evidence="2 3" key="1">
    <citation type="journal article" date="2021" name="Commun. Biol.">
        <title>The genome of Shorea leprosula (Dipterocarpaceae) highlights the ecological relevance of drought in aseasonal tropical rainforests.</title>
        <authorList>
            <person name="Ng K.K.S."/>
            <person name="Kobayashi M.J."/>
            <person name="Fawcett J.A."/>
            <person name="Hatakeyama M."/>
            <person name="Paape T."/>
            <person name="Ng C.H."/>
            <person name="Ang C.C."/>
            <person name="Tnah L.H."/>
            <person name="Lee C.T."/>
            <person name="Nishiyama T."/>
            <person name="Sese J."/>
            <person name="O'Brien M.J."/>
            <person name="Copetti D."/>
            <person name="Mohd Noor M.I."/>
            <person name="Ong R.C."/>
            <person name="Putra M."/>
            <person name="Sireger I.Z."/>
            <person name="Indrioko S."/>
            <person name="Kosugi Y."/>
            <person name="Izuno A."/>
            <person name="Isagi Y."/>
            <person name="Lee S.L."/>
            <person name="Shimizu K.K."/>
        </authorList>
    </citation>
    <scope>NUCLEOTIDE SEQUENCE [LARGE SCALE GENOMIC DNA]</scope>
    <source>
        <strain evidence="2">214</strain>
    </source>
</reference>
<sequence>MEYLPAAPPATVARMRKFQIAKTENFVRRPWPRIHLKKGSKVKLSLRLQPRVSSVWADNPFNFPFFPPFLFCLIALFSFRFLHSAFNSPCSRLVISDL</sequence>
<keyword evidence="3" id="KW-1185">Reference proteome</keyword>
<accession>A0AAV5IA36</accession>
<organism evidence="2 3">
    <name type="scientific">Rubroshorea leprosula</name>
    <dbReference type="NCBI Taxonomy" id="152421"/>
    <lineage>
        <taxon>Eukaryota</taxon>
        <taxon>Viridiplantae</taxon>
        <taxon>Streptophyta</taxon>
        <taxon>Embryophyta</taxon>
        <taxon>Tracheophyta</taxon>
        <taxon>Spermatophyta</taxon>
        <taxon>Magnoliopsida</taxon>
        <taxon>eudicotyledons</taxon>
        <taxon>Gunneridae</taxon>
        <taxon>Pentapetalae</taxon>
        <taxon>rosids</taxon>
        <taxon>malvids</taxon>
        <taxon>Malvales</taxon>
        <taxon>Dipterocarpaceae</taxon>
        <taxon>Rubroshorea</taxon>
    </lineage>
</organism>
<dbReference type="EMBL" id="BPVZ01000009">
    <property type="protein sequence ID" value="GKU95900.1"/>
    <property type="molecule type" value="Genomic_DNA"/>
</dbReference>
<evidence type="ECO:0008006" key="4">
    <source>
        <dbReference type="Google" id="ProtNLM"/>
    </source>
</evidence>
<keyword evidence="1" id="KW-0472">Membrane</keyword>
<protein>
    <recommendedName>
        <fullName evidence="4">Transmembrane protein</fullName>
    </recommendedName>
</protein>
<dbReference type="Proteomes" id="UP001054252">
    <property type="component" value="Unassembled WGS sequence"/>
</dbReference>
<proteinExistence type="predicted"/>
<evidence type="ECO:0000313" key="2">
    <source>
        <dbReference type="EMBL" id="GKU95900.1"/>
    </source>
</evidence>
<evidence type="ECO:0000313" key="3">
    <source>
        <dbReference type="Proteomes" id="UP001054252"/>
    </source>
</evidence>
<name>A0AAV5IA36_9ROSI</name>
<dbReference type="AlphaFoldDB" id="A0AAV5IA36"/>
<evidence type="ECO:0000256" key="1">
    <source>
        <dbReference type="SAM" id="Phobius"/>
    </source>
</evidence>
<keyword evidence="1" id="KW-1133">Transmembrane helix</keyword>
<gene>
    <name evidence="2" type="ORF">SLEP1_g9198</name>
</gene>